<evidence type="ECO:0000313" key="1">
    <source>
        <dbReference type="EMBL" id="MPM96717.1"/>
    </source>
</evidence>
<name>A0A645E4R9_9ZZZZ</name>
<proteinExistence type="predicted"/>
<sequence>MQKRESYLYVGMDLHKKTHTAVLVNCWNEKIETFVIENKPVEFEKLVKRVNRKALTLDRQDSSGFNSGTETNSLQYFKKQSRLDFRLRPK</sequence>
<organism evidence="1">
    <name type="scientific">bioreactor metagenome</name>
    <dbReference type="NCBI Taxonomy" id="1076179"/>
    <lineage>
        <taxon>unclassified sequences</taxon>
        <taxon>metagenomes</taxon>
        <taxon>ecological metagenomes</taxon>
    </lineage>
</organism>
<protein>
    <submittedName>
        <fullName evidence="1">Uncharacterized protein</fullName>
    </submittedName>
</protein>
<reference evidence="1" key="1">
    <citation type="submission" date="2019-08" db="EMBL/GenBank/DDBJ databases">
        <authorList>
            <person name="Kucharzyk K."/>
            <person name="Murdoch R.W."/>
            <person name="Higgins S."/>
            <person name="Loffler F."/>
        </authorList>
    </citation>
    <scope>NUCLEOTIDE SEQUENCE</scope>
</reference>
<dbReference type="AlphaFoldDB" id="A0A645E4R9"/>
<accession>A0A645E4R9</accession>
<dbReference type="EMBL" id="VSSQ01043069">
    <property type="protein sequence ID" value="MPM96717.1"/>
    <property type="molecule type" value="Genomic_DNA"/>
</dbReference>
<comment type="caution">
    <text evidence="1">The sequence shown here is derived from an EMBL/GenBank/DDBJ whole genome shotgun (WGS) entry which is preliminary data.</text>
</comment>
<gene>
    <name evidence="1" type="ORF">SDC9_143882</name>
</gene>